<evidence type="ECO:0000256" key="8">
    <source>
        <dbReference type="SAM" id="SignalP"/>
    </source>
</evidence>
<dbReference type="InterPro" id="IPR033113">
    <property type="entry name" value="PLA2_histidine"/>
</dbReference>
<dbReference type="RefSeq" id="XP_017784880.1">
    <property type="nucleotide sequence ID" value="XM_017929391.1"/>
</dbReference>
<evidence type="ECO:0000256" key="5">
    <source>
        <dbReference type="ARBA" id="ARBA00022963"/>
    </source>
</evidence>
<protein>
    <recommendedName>
        <fullName evidence="3">phospholipase A2</fullName>
        <ecNumber evidence="3">3.1.1.4</ecNumber>
    </recommendedName>
    <alternativeName>
        <fullName evidence="7">Phosphatidylcholine 2-acylhydrolase</fullName>
    </alternativeName>
</protein>
<keyword evidence="5" id="KW-0442">Lipid degradation</keyword>
<dbReference type="CDD" id="cd04704">
    <property type="entry name" value="PLA2_bee_venom_like"/>
    <property type="match status" value="1"/>
</dbReference>
<dbReference type="PANTHER" id="PTHR12253">
    <property type="entry name" value="RH14732P"/>
    <property type="match status" value="1"/>
</dbReference>
<dbReference type="EC" id="3.1.1.4" evidence="3"/>
<evidence type="ECO:0000256" key="2">
    <source>
        <dbReference type="ARBA" id="ARBA00004613"/>
    </source>
</evidence>
<feature type="domain" description="Phospholipase A2-like central" evidence="9">
    <location>
        <begin position="52"/>
        <end position="147"/>
    </location>
</feature>
<feature type="signal peptide" evidence="8">
    <location>
        <begin position="1"/>
        <end position="20"/>
    </location>
</feature>
<comment type="cofactor">
    <cofactor evidence="1">
        <name>Ca(2+)</name>
        <dbReference type="ChEBI" id="CHEBI:29108"/>
    </cofactor>
</comment>
<dbReference type="SUPFAM" id="SSF48619">
    <property type="entry name" value="Phospholipase A2, PLA2"/>
    <property type="match status" value="1"/>
</dbReference>
<evidence type="ECO:0000256" key="3">
    <source>
        <dbReference type="ARBA" id="ARBA00013278"/>
    </source>
</evidence>
<evidence type="ECO:0000256" key="4">
    <source>
        <dbReference type="ARBA" id="ARBA00022525"/>
    </source>
</evidence>
<keyword evidence="10" id="KW-1185">Reference proteome</keyword>
<dbReference type="Proteomes" id="UP000695000">
    <property type="component" value="Unplaced"/>
</dbReference>
<name>A0ABM1NDI0_NICVS</name>
<evidence type="ECO:0000256" key="7">
    <source>
        <dbReference type="ARBA" id="ARBA00029903"/>
    </source>
</evidence>
<reference evidence="11" key="1">
    <citation type="submission" date="2025-08" db="UniProtKB">
        <authorList>
            <consortium name="RefSeq"/>
        </authorList>
    </citation>
    <scope>IDENTIFICATION</scope>
    <source>
        <tissue evidence="11">Whole Larva</tissue>
    </source>
</reference>
<evidence type="ECO:0000313" key="11">
    <source>
        <dbReference type="RefSeq" id="XP_017784880.1"/>
    </source>
</evidence>
<keyword evidence="8" id="KW-0732">Signal</keyword>
<feature type="chain" id="PRO_5046884537" description="phospholipase A2" evidence="8">
    <location>
        <begin position="21"/>
        <end position="186"/>
    </location>
</feature>
<evidence type="ECO:0000259" key="9">
    <source>
        <dbReference type="Pfam" id="PF05826"/>
    </source>
</evidence>
<accession>A0ABM1NDI0</accession>
<evidence type="ECO:0000313" key="10">
    <source>
        <dbReference type="Proteomes" id="UP000695000"/>
    </source>
</evidence>
<dbReference type="GeneID" id="108568355"/>
<evidence type="ECO:0000256" key="6">
    <source>
        <dbReference type="ARBA" id="ARBA00023098"/>
    </source>
</evidence>
<dbReference type="Gene3D" id="1.20.90.10">
    <property type="entry name" value="Phospholipase A2 domain"/>
    <property type="match status" value="1"/>
</dbReference>
<evidence type="ECO:0000256" key="1">
    <source>
        <dbReference type="ARBA" id="ARBA00001913"/>
    </source>
</evidence>
<dbReference type="Pfam" id="PF05826">
    <property type="entry name" value="Phospholip_A2_2"/>
    <property type="match status" value="1"/>
</dbReference>
<comment type="subcellular location">
    <subcellularLocation>
        <location evidence="2">Secreted</location>
    </subcellularLocation>
</comment>
<proteinExistence type="predicted"/>
<sequence>MYSLEVLSCVFLSFFLSIEGIQIIWDNDAKVNYNDIDFARKEEVRMPNWLFIYPGTKWCGAGNVAMNFDDLGDFARTDKCCRAHDNCDDSIEGYQTNHNLTNTGFYSKLSCGCDEKFFQCLKSVNTRDSKIIGGIYFNALGTQCFKSDYPIKKCTKQVYFPSKKCVKYELDVTQEKVYQWFDIPIF</sequence>
<keyword evidence="4" id="KW-0964">Secreted</keyword>
<dbReference type="InterPro" id="IPR036444">
    <property type="entry name" value="PLipase_A2_dom_sf"/>
</dbReference>
<organism evidence="10 11">
    <name type="scientific">Nicrophorus vespilloides</name>
    <name type="common">Boreal carrion beetle</name>
    <dbReference type="NCBI Taxonomy" id="110193"/>
    <lineage>
        <taxon>Eukaryota</taxon>
        <taxon>Metazoa</taxon>
        <taxon>Ecdysozoa</taxon>
        <taxon>Arthropoda</taxon>
        <taxon>Hexapoda</taxon>
        <taxon>Insecta</taxon>
        <taxon>Pterygota</taxon>
        <taxon>Neoptera</taxon>
        <taxon>Endopterygota</taxon>
        <taxon>Coleoptera</taxon>
        <taxon>Polyphaga</taxon>
        <taxon>Staphyliniformia</taxon>
        <taxon>Silphidae</taxon>
        <taxon>Nicrophorinae</taxon>
        <taxon>Nicrophorus</taxon>
    </lineage>
</organism>
<dbReference type="InterPro" id="IPR016090">
    <property type="entry name" value="PLA2-like_dom"/>
</dbReference>
<gene>
    <name evidence="11" type="primary">LOC108568355</name>
</gene>
<keyword evidence="6" id="KW-0443">Lipid metabolism</keyword>
<dbReference type="PROSITE" id="PS00118">
    <property type="entry name" value="PA2_HIS"/>
    <property type="match status" value="1"/>
</dbReference>